<evidence type="ECO:0000313" key="3">
    <source>
        <dbReference type="EMBL" id="PIN26624.1"/>
    </source>
</evidence>
<proteinExistence type="predicted"/>
<dbReference type="OrthoDB" id="1714944at2759"/>
<sequence>MGKPTPGKALIEDGLSVKRPKIITTGCFLDRVVIRKRGIKDVDEIVERRHWEEFINDPGVANKTLVREFYANLKFTDQQHHAITIRGKSVNFSARTINSLFDTPSINSPGKLQKFLEDHPPLDTICELICMDDPQWTLSRLNKPIYFSRTKLTIVVMKECTVMIFAILTDVPFDIGRFLHRSIWKKSAMRGLSIGLYHSSLITALCALADEYGLIRWVLWTDQMNIPMSSHSHYQPDEPAAPPLADMRDE</sequence>
<feature type="domain" description="Putative plant transposon protein" evidence="2">
    <location>
        <begin position="47"/>
        <end position="209"/>
    </location>
</feature>
<accession>A0A2G9IA45</accession>
<dbReference type="AlphaFoldDB" id="A0A2G9IA45"/>
<gene>
    <name evidence="3" type="ORF">CDL12_00604</name>
</gene>
<evidence type="ECO:0000313" key="4">
    <source>
        <dbReference type="Proteomes" id="UP000231279"/>
    </source>
</evidence>
<dbReference type="Proteomes" id="UP000231279">
    <property type="component" value="Unassembled WGS sequence"/>
</dbReference>
<evidence type="ECO:0000256" key="1">
    <source>
        <dbReference type="SAM" id="MobiDB-lite"/>
    </source>
</evidence>
<protein>
    <recommendedName>
        <fullName evidence="2">Putative plant transposon protein domain-containing protein</fullName>
    </recommendedName>
</protein>
<dbReference type="EMBL" id="NKXS01000068">
    <property type="protein sequence ID" value="PIN26624.1"/>
    <property type="molecule type" value="Genomic_DNA"/>
</dbReference>
<organism evidence="3 4">
    <name type="scientific">Handroanthus impetiginosus</name>
    <dbReference type="NCBI Taxonomy" id="429701"/>
    <lineage>
        <taxon>Eukaryota</taxon>
        <taxon>Viridiplantae</taxon>
        <taxon>Streptophyta</taxon>
        <taxon>Embryophyta</taxon>
        <taxon>Tracheophyta</taxon>
        <taxon>Spermatophyta</taxon>
        <taxon>Magnoliopsida</taxon>
        <taxon>eudicotyledons</taxon>
        <taxon>Gunneridae</taxon>
        <taxon>Pentapetalae</taxon>
        <taxon>asterids</taxon>
        <taxon>lamiids</taxon>
        <taxon>Lamiales</taxon>
        <taxon>Bignoniaceae</taxon>
        <taxon>Crescentiina</taxon>
        <taxon>Tabebuia alliance</taxon>
        <taxon>Handroanthus</taxon>
    </lineage>
</organism>
<comment type="caution">
    <text evidence="3">The sequence shown here is derived from an EMBL/GenBank/DDBJ whole genome shotgun (WGS) entry which is preliminary data.</text>
</comment>
<evidence type="ECO:0000259" key="2">
    <source>
        <dbReference type="Pfam" id="PF20167"/>
    </source>
</evidence>
<dbReference type="Pfam" id="PF20167">
    <property type="entry name" value="Transposase_32"/>
    <property type="match status" value="1"/>
</dbReference>
<dbReference type="InterPro" id="IPR046796">
    <property type="entry name" value="Transposase_32_dom"/>
</dbReference>
<reference evidence="4" key="1">
    <citation type="journal article" date="2018" name="Gigascience">
        <title>Genome assembly of the Pink Ipe (Handroanthus impetiginosus, Bignoniaceae), a highly valued, ecologically keystone Neotropical timber forest tree.</title>
        <authorList>
            <person name="Silva-Junior O.B."/>
            <person name="Grattapaglia D."/>
            <person name="Novaes E."/>
            <person name="Collevatti R.G."/>
        </authorList>
    </citation>
    <scope>NUCLEOTIDE SEQUENCE [LARGE SCALE GENOMIC DNA]</scope>
    <source>
        <strain evidence="4">cv. UFG-1</strain>
    </source>
</reference>
<keyword evidence="4" id="KW-1185">Reference proteome</keyword>
<feature type="region of interest" description="Disordered" evidence="1">
    <location>
        <begin position="230"/>
        <end position="250"/>
    </location>
</feature>
<name>A0A2G9IA45_9LAMI</name>